<organism evidence="2 3">
    <name type="scientific">Polymorphospora rubra</name>
    <dbReference type="NCBI Taxonomy" id="338584"/>
    <lineage>
        <taxon>Bacteria</taxon>
        <taxon>Bacillati</taxon>
        <taxon>Actinomycetota</taxon>
        <taxon>Actinomycetes</taxon>
        <taxon>Micromonosporales</taxon>
        <taxon>Micromonosporaceae</taxon>
        <taxon>Polymorphospora</taxon>
    </lineage>
</organism>
<keyword evidence="3" id="KW-1185">Reference proteome</keyword>
<sequence>MVRPAPIAAAQPTRRAIRHEADPRSTVSTRAIRVPPDRRLRAGALHGKTDRREQSGRSCRGRRTVFEVISRVRHPAAAVA</sequence>
<evidence type="ECO:0000313" key="2">
    <source>
        <dbReference type="EMBL" id="BCJ64395.1"/>
    </source>
</evidence>
<name>A0A810MYD7_9ACTN</name>
<evidence type="ECO:0000313" key="3">
    <source>
        <dbReference type="Proteomes" id="UP000680866"/>
    </source>
</evidence>
<accession>A0A810MYD7</accession>
<dbReference type="KEGG" id="pry:Prubr_14160"/>
<reference evidence="2" key="1">
    <citation type="submission" date="2020-08" db="EMBL/GenBank/DDBJ databases">
        <title>Whole genome shotgun sequence of Polymorphospora rubra NBRC 101157.</title>
        <authorList>
            <person name="Komaki H."/>
            <person name="Tamura T."/>
        </authorList>
    </citation>
    <scope>NUCLEOTIDE SEQUENCE</scope>
    <source>
        <strain evidence="2">NBRC 101157</strain>
    </source>
</reference>
<gene>
    <name evidence="2" type="ORF">Prubr_14160</name>
</gene>
<dbReference type="Proteomes" id="UP000680866">
    <property type="component" value="Chromosome"/>
</dbReference>
<dbReference type="AlphaFoldDB" id="A0A810MYD7"/>
<dbReference type="EMBL" id="AP023359">
    <property type="protein sequence ID" value="BCJ64395.1"/>
    <property type="molecule type" value="Genomic_DNA"/>
</dbReference>
<proteinExistence type="predicted"/>
<feature type="region of interest" description="Disordered" evidence="1">
    <location>
        <begin position="1"/>
        <end position="27"/>
    </location>
</feature>
<protein>
    <submittedName>
        <fullName evidence="2">Uncharacterized protein</fullName>
    </submittedName>
</protein>
<evidence type="ECO:0000256" key="1">
    <source>
        <dbReference type="SAM" id="MobiDB-lite"/>
    </source>
</evidence>